<evidence type="ECO:0000256" key="1">
    <source>
        <dbReference type="SAM" id="Phobius"/>
    </source>
</evidence>
<protein>
    <recommendedName>
        <fullName evidence="4">Transmembrane protein</fullName>
    </recommendedName>
</protein>
<feature type="transmembrane region" description="Helical" evidence="1">
    <location>
        <begin position="46"/>
        <end position="65"/>
    </location>
</feature>
<evidence type="ECO:0000313" key="3">
    <source>
        <dbReference type="Proteomes" id="UP000785679"/>
    </source>
</evidence>
<proteinExistence type="predicted"/>
<dbReference type="Proteomes" id="UP000785679">
    <property type="component" value="Unassembled WGS sequence"/>
</dbReference>
<dbReference type="AlphaFoldDB" id="A0A8J8T4E8"/>
<keyword evidence="1" id="KW-0472">Membrane</keyword>
<dbReference type="OrthoDB" id="288398at2759"/>
<accession>A0A8J8T4E8</accession>
<evidence type="ECO:0000313" key="2">
    <source>
        <dbReference type="EMBL" id="TNV81156.1"/>
    </source>
</evidence>
<dbReference type="GO" id="GO:0005634">
    <property type="term" value="C:nucleus"/>
    <property type="evidence" value="ECO:0007669"/>
    <property type="project" value="TreeGrafter"/>
</dbReference>
<dbReference type="PANTHER" id="PTHR31398">
    <property type="entry name" value="MEIOTIC NUCLEAR DIVISION PROTEIN 1 HOMOLOG"/>
    <property type="match status" value="1"/>
</dbReference>
<keyword evidence="1" id="KW-0812">Transmembrane</keyword>
<evidence type="ECO:0008006" key="4">
    <source>
        <dbReference type="Google" id="ProtNLM"/>
    </source>
</evidence>
<sequence>MPMISIQIYKMKHFNTKQIRKHIKSLDNFGIPIAFTYKKSTHVKSFTGGLMTLIAYCLVFAFFLYQCKNVFVRDFSLQTLTTKRDLQYNSDIINVTQKELDFGIRLEYYLREFEPEVQKNLDQYVEVSVSQNVYTWKLDQQGLPIFDKQKQTTELIPCQIGRLGSSKNKKDYLNLEADYLCPKDVNYQIQGSFSGEVSRFIQIAVKSCNQAALNKKYNNTKKCVSESETMRIAAQLKLYLLMENSYFDESNFDGDYIKKFLKPYYLTSLYNQSIYYYMTLSQNKIQMNDNIFYSFNEPRLAQTFETQIDYNVVSDVMSYDGSKRAFIGVYIQMDESRSAQIRRVTSFLDAFSNTGGIITIIMGAVSVLISNVSNVKYFSSLISTFYWVDSNHTPADGPLVKPQPLTSSQTLSDLTQFDETTRNTNLPQMRRFRLPQSTLLASLFCLKPKNKLFNSGVSKILDSDLDIVNCLKRMKQAEILFEMVLKEGQRKLVEMYDKSCFGLVSHPMENVPTVQKRNSNGFQKDNMTIFDQVWEMKVMERLGNKIIDSQIGQISSSKEDQSQDQLQALDLSVLSGRQSKQFFTFGQLKGKKRSLKRLDNFEIADTNTTFPSTIQNKDSTNLPSIEQKPMNILSLADDEQYLSR</sequence>
<gene>
    <name evidence="2" type="ORF">FGO68_gene1145</name>
</gene>
<organism evidence="2 3">
    <name type="scientific">Halteria grandinella</name>
    <dbReference type="NCBI Taxonomy" id="5974"/>
    <lineage>
        <taxon>Eukaryota</taxon>
        <taxon>Sar</taxon>
        <taxon>Alveolata</taxon>
        <taxon>Ciliophora</taxon>
        <taxon>Intramacronucleata</taxon>
        <taxon>Spirotrichea</taxon>
        <taxon>Stichotrichia</taxon>
        <taxon>Sporadotrichida</taxon>
        <taxon>Halteriidae</taxon>
        <taxon>Halteria</taxon>
    </lineage>
</organism>
<dbReference type="PANTHER" id="PTHR31398:SF0">
    <property type="entry name" value="MEIOTIC NUCLEAR DIVISION PROTEIN 1 HOMOLOG"/>
    <property type="match status" value="1"/>
</dbReference>
<reference evidence="2" key="1">
    <citation type="submission" date="2019-06" db="EMBL/GenBank/DDBJ databases">
        <authorList>
            <person name="Zheng W."/>
        </authorList>
    </citation>
    <scope>NUCLEOTIDE SEQUENCE</scope>
    <source>
        <strain evidence="2">QDHG01</strain>
    </source>
</reference>
<keyword evidence="1" id="KW-1133">Transmembrane helix</keyword>
<dbReference type="EMBL" id="RRYP01006495">
    <property type="protein sequence ID" value="TNV81156.1"/>
    <property type="molecule type" value="Genomic_DNA"/>
</dbReference>
<dbReference type="GO" id="GO:0007131">
    <property type="term" value="P:reciprocal meiotic recombination"/>
    <property type="evidence" value="ECO:0007669"/>
    <property type="project" value="TreeGrafter"/>
</dbReference>
<keyword evidence="3" id="KW-1185">Reference proteome</keyword>
<comment type="caution">
    <text evidence="2">The sequence shown here is derived from an EMBL/GenBank/DDBJ whole genome shotgun (WGS) entry which is preliminary data.</text>
</comment>
<name>A0A8J8T4E8_HALGN</name>